<dbReference type="PANTHER" id="PTHR43085:SF1">
    <property type="entry name" value="PSEUDOURIDINE KINASE-RELATED"/>
    <property type="match status" value="1"/>
</dbReference>
<dbReference type="GO" id="GO:0005524">
    <property type="term" value="F:ATP binding"/>
    <property type="evidence" value="ECO:0007669"/>
    <property type="project" value="UniProtKB-KW"/>
</dbReference>
<evidence type="ECO:0000256" key="1">
    <source>
        <dbReference type="ARBA" id="ARBA00010688"/>
    </source>
</evidence>
<dbReference type="Proteomes" id="UP000255207">
    <property type="component" value="Unassembled WGS sequence"/>
</dbReference>
<reference evidence="9" key="1">
    <citation type="submission" date="2018-07" db="EMBL/GenBank/DDBJ databases">
        <authorList>
            <person name="Safronova V.I."/>
            <person name="Chirak E.R."/>
            <person name="Sazanova A.L."/>
        </authorList>
    </citation>
    <scope>NUCLEOTIDE SEQUENCE [LARGE SCALE GENOMIC DNA]</scope>
    <source>
        <strain evidence="9">RCAM04685</strain>
    </source>
</reference>
<evidence type="ECO:0000256" key="5">
    <source>
        <dbReference type="ARBA" id="ARBA00022840"/>
    </source>
</evidence>
<evidence type="ECO:0000256" key="2">
    <source>
        <dbReference type="ARBA" id="ARBA00022679"/>
    </source>
</evidence>
<evidence type="ECO:0000313" key="9">
    <source>
        <dbReference type="Proteomes" id="UP000255207"/>
    </source>
</evidence>
<keyword evidence="9" id="KW-1185">Reference proteome</keyword>
<protein>
    <submittedName>
        <fullName evidence="8">Carbohydrate kinase</fullName>
    </submittedName>
</protein>
<evidence type="ECO:0000259" key="7">
    <source>
        <dbReference type="Pfam" id="PF00294"/>
    </source>
</evidence>
<dbReference type="PANTHER" id="PTHR43085">
    <property type="entry name" value="HEXOKINASE FAMILY MEMBER"/>
    <property type="match status" value="1"/>
</dbReference>
<proteinExistence type="inferred from homology"/>
<dbReference type="AlphaFoldDB" id="A0A370KYY2"/>
<keyword evidence="3" id="KW-0547">Nucleotide-binding</keyword>
<dbReference type="InterPro" id="IPR011611">
    <property type="entry name" value="PfkB_dom"/>
</dbReference>
<dbReference type="InterPro" id="IPR029056">
    <property type="entry name" value="Ribokinase-like"/>
</dbReference>
<dbReference type="PROSITE" id="PS00584">
    <property type="entry name" value="PFKB_KINASES_2"/>
    <property type="match status" value="1"/>
</dbReference>
<accession>A0A370KYY2</accession>
<evidence type="ECO:0000256" key="6">
    <source>
        <dbReference type="SAM" id="MobiDB-lite"/>
    </source>
</evidence>
<dbReference type="InterPro" id="IPR002173">
    <property type="entry name" value="Carboh/pur_kinase_PfkB_CS"/>
</dbReference>
<dbReference type="GO" id="GO:0016301">
    <property type="term" value="F:kinase activity"/>
    <property type="evidence" value="ECO:0007669"/>
    <property type="project" value="UniProtKB-KW"/>
</dbReference>
<dbReference type="Pfam" id="PF00294">
    <property type="entry name" value="PfkB"/>
    <property type="match status" value="1"/>
</dbReference>
<name>A0A370KYY2_9HYPH</name>
<dbReference type="Gene3D" id="3.40.1190.20">
    <property type="match status" value="1"/>
</dbReference>
<keyword evidence="2" id="KW-0808">Transferase</keyword>
<gene>
    <name evidence="8" type="ORF">DWE98_25680</name>
</gene>
<dbReference type="OrthoDB" id="9795789at2"/>
<feature type="domain" description="Carbohydrate kinase PfkB" evidence="7">
    <location>
        <begin position="28"/>
        <end position="325"/>
    </location>
</feature>
<keyword evidence="4 8" id="KW-0418">Kinase</keyword>
<evidence type="ECO:0000256" key="4">
    <source>
        <dbReference type="ARBA" id="ARBA00022777"/>
    </source>
</evidence>
<evidence type="ECO:0000256" key="3">
    <source>
        <dbReference type="ARBA" id="ARBA00022741"/>
    </source>
</evidence>
<dbReference type="EMBL" id="QQTP01000021">
    <property type="protein sequence ID" value="RDJ20198.1"/>
    <property type="molecule type" value="Genomic_DNA"/>
</dbReference>
<keyword evidence="5" id="KW-0067">ATP-binding</keyword>
<comment type="caution">
    <text evidence="8">The sequence shown here is derived from an EMBL/GenBank/DDBJ whole genome shotgun (WGS) entry which is preliminary data.</text>
</comment>
<comment type="similarity">
    <text evidence="1">Belongs to the carbohydrate kinase PfkB family.</text>
</comment>
<sequence>MRALDLRRLAPDAQPGEARPALMGSGGVLVYGEALADLVPEDAGAARYEALLGGSGFNTALTLARCGAPVSYCATLSHDALGRRFRARLEQDGIDLRFLAESDKPTPLAVVAPLGTDGAARYHFHLARTTLDEPPPLPASFDGIAHLHLTSFGATVGASGERALELMRAARAAGLSLSYDLNIRPPALPGPEEILRLIEERVTLCDLVKLSIEDAEQVFGAGYETVVARWLSEGRALVLLTEGDHGAHLVRARGERVRGYAPVTELVDTIGAGDAFMGGFLASVARAGELGPALRSLSDEAAASAMDVAARVAAETCGRRGCDPPRLTPELPSEQSRT</sequence>
<evidence type="ECO:0000313" key="8">
    <source>
        <dbReference type="EMBL" id="RDJ20198.1"/>
    </source>
</evidence>
<dbReference type="SUPFAM" id="SSF53613">
    <property type="entry name" value="Ribokinase-like"/>
    <property type="match status" value="1"/>
</dbReference>
<dbReference type="InterPro" id="IPR050306">
    <property type="entry name" value="PfkB_Carbo_kinase"/>
</dbReference>
<feature type="region of interest" description="Disordered" evidence="6">
    <location>
        <begin position="319"/>
        <end position="338"/>
    </location>
</feature>
<organism evidence="8 9">
    <name type="scientific">Bosea caraganae</name>
    <dbReference type="NCBI Taxonomy" id="2763117"/>
    <lineage>
        <taxon>Bacteria</taxon>
        <taxon>Pseudomonadati</taxon>
        <taxon>Pseudomonadota</taxon>
        <taxon>Alphaproteobacteria</taxon>
        <taxon>Hyphomicrobiales</taxon>
        <taxon>Boseaceae</taxon>
        <taxon>Bosea</taxon>
    </lineage>
</organism>